<proteinExistence type="predicted"/>
<sequence>MEFNCVVIKLQKLNDYEIEDWSLHTNRKDPSGEISWRLKNETKAEFVTVAWCKFYECLGRFPQLIKGPHMNSLHLCETPGAFIAALNHFLCSRYEKGEIQRHWVGVEKFFNVHDIEKPTEWTKIK</sequence>
<dbReference type="PANTHER" id="PTHR16121:SF2">
    <property type="entry name" value="CAP-SPECIFIC MRNA (NUCLEOSIDE-2'-O-)-METHYLTRANSFERASE 2"/>
    <property type="match status" value="1"/>
</dbReference>
<dbReference type="AlphaFoldDB" id="A0A1A9WYX6"/>
<accession>A0A1A9WYX6</accession>
<evidence type="ECO:0000313" key="1">
    <source>
        <dbReference type="EnsemblMetazoa" id="GBRI037723-PA"/>
    </source>
</evidence>
<name>A0A1A9WYX6_9MUSC</name>
<dbReference type="PANTHER" id="PTHR16121">
    <property type="entry name" value="CAP-SPECIFIC MRNA (NUCLEOSIDE-2'-O-)-METHYLTRANSFERASE 1-RELATED"/>
    <property type="match status" value="1"/>
</dbReference>
<dbReference type="GO" id="GO:0004483">
    <property type="term" value="F:methyltransferase cap1 activity"/>
    <property type="evidence" value="ECO:0007669"/>
    <property type="project" value="TreeGrafter"/>
</dbReference>
<dbReference type="InterPro" id="IPR050851">
    <property type="entry name" value="mRNA_Cap_2O-Ribose_MeTrfase"/>
</dbReference>
<evidence type="ECO:0000313" key="2">
    <source>
        <dbReference type="Proteomes" id="UP000091820"/>
    </source>
</evidence>
<reference evidence="2" key="1">
    <citation type="submission" date="2014-03" db="EMBL/GenBank/DDBJ databases">
        <authorList>
            <person name="Aksoy S."/>
            <person name="Warren W."/>
            <person name="Wilson R.K."/>
        </authorList>
    </citation>
    <scope>NUCLEOTIDE SEQUENCE [LARGE SCALE GENOMIC DNA]</scope>
    <source>
        <strain evidence="2">IAEA</strain>
    </source>
</reference>
<dbReference type="GO" id="GO:0005737">
    <property type="term" value="C:cytoplasm"/>
    <property type="evidence" value="ECO:0007669"/>
    <property type="project" value="TreeGrafter"/>
</dbReference>
<dbReference type="Proteomes" id="UP000091820">
    <property type="component" value="Unassembled WGS sequence"/>
</dbReference>
<evidence type="ECO:0008006" key="3">
    <source>
        <dbReference type="Google" id="ProtNLM"/>
    </source>
</evidence>
<dbReference type="GO" id="GO:0005634">
    <property type="term" value="C:nucleus"/>
    <property type="evidence" value="ECO:0007669"/>
    <property type="project" value="TreeGrafter"/>
</dbReference>
<keyword evidence="2" id="KW-1185">Reference proteome</keyword>
<dbReference type="GO" id="GO:0006370">
    <property type="term" value="P:7-methylguanosine mRNA capping"/>
    <property type="evidence" value="ECO:0007669"/>
    <property type="project" value="TreeGrafter"/>
</dbReference>
<reference evidence="1" key="2">
    <citation type="submission" date="2020-05" db="UniProtKB">
        <authorList>
            <consortium name="EnsemblMetazoa"/>
        </authorList>
    </citation>
    <scope>IDENTIFICATION</scope>
    <source>
        <strain evidence="1">IAEA</strain>
    </source>
</reference>
<dbReference type="STRING" id="37001.A0A1A9WYX6"/>
<dbReference type="EnsemblMetazoa" id="GBRI037723-RA">
    <property type="protein sequence ID" value="GBRI037723-PA"/>
    <property type="gene ID" value="GBRI037723"/>
</dbReference>
<dbReference type="VEuPathDB" id="VectorBase:GBRI037723"/>
<protein>
    <recommendedName>
        <fullName evidence="3">Cap-specific mRNA (nucleoside-2'-O-)-methyltransferase 2</fullName>
    </recommendedName>
</protein>
<organism evidence="1 2">
    <name type="scientific">Glossina brevipalpis</name>
    <dbReference type="NCBI Taxonomy" id="37001"/>
    <lineage>
        <taxon>Eukaryota</taxon>
        <taxon>Metazoa</taxon>
        <taxon>Ecdysozoa</taxon>
        <taxon>Arthropoda</taxon>
        <taxon>Hexapoda</taxon>
        <taxon>Insecta</taxon>
        <taxon>Pterygota</taxon>
        <taxon>Neoptera</taxon>
        <taxon>Endopterygota</taxon>
        <taxon>Diptera</taxon>
        <taxon>Brachycera</taxon>
        <taxon>Muscomorpha</taxon>
        <taxon>Hippoboscoidea</taxon>
        <taxon>Glossinidae</taxon>
        <taxon>Glossina</taxon>
    </lineage>
</organism>